<gene>
    <name evidence="4" type="ORF">METZ01_LOCUS41681</name>
</gene>
<sequence length="138" mass="15733">MRQKIEPILLEKAQKVVDLHKSQGDTLLVITATNSFITWPIVRRYGIENLIATEPEVKDGRFTGKVSGIPCYKHGKIDNLMPWLKEKQETLTDSTFYSDSNNDLPLLRLVNRPVAVNADPILTEVARQNGWEVLNWMS</sequence>
<name>A0A381RG30_9ZZZZ</name>
<keyword evidence="3" id="KW-0460">Magnesium</keyword>
<keyword evidence="1" id="KW-0479">Metal-binding</keyword>
<evidence type="ECO:0000313" key="4">
    <source>
        <dbReference type="EMBL" id="SUZ88827.1"/>
    </source>
</evidence>
<evidence type="ECO:0000256" key="1">
    <source>
        <dbReference type="ARBA" id="ARBA00022723"/>
    </source>
</evidence>
<dbReference type="SUPFAM" id="SSF56784">
    <property type="entry name" value="HAD-like"/>
    <property type="match status" value="1"/>
</dbReference>
<dbReference type="PANTHER" id="PTHR43344">
    <property type="entry name" value="PHOSPHOSERINE PHOSPHATASE"/>
    <property type="match status" value="1"/>
</dbReference>
<dbReference type="InterPro" id="IPR050582">
    <property type="entry name" value="HAD-like_SerB"/>
</dbReference>
<dbReference type="Pfam" id="PF12710">
    <property type="entry name" value="HAD"/>
    <property type="match status" value="1"/>
</dbReference>
<dbReference type="NCBIfam" id="TIGR01488">
    <property type="entry name" value="HAD-SF-IB"/>
    <property type="match status" value="1"/>
</dbReference>
<dbReference type="NCBIfam" id="TIGR01490">
    <property type="entry name" value="HAD-SF-IB-hyp1"/>
    <property type="match status" value="1"/>
</dbReference>
<dbReference type="GO" id="GO:0016787">
    <property type="term" value="F:hydrolase activity"/>
    <property type="evidence" value="ECO:0007669"/>
    <property type="project" value="UniProtKB-KW"/>
</dbReference>
<dbReference type="InterPro" id="IPR006385">
    <property type="entry name" value="HAD_hydro_SerB1"/>
</dbReference>
<evidence type="ECO:0000256" key="3">
    <source>
        <dbReference type="ARBA" id="ARBA00022842"/>
    </source>
</evidence>
<dbReference type="PANTHER" id="PTHR43344:SF13">
    <property type="entry name" value="PHOSPHATASE RV3661-RELATED"/>
    <property type="match status" value="1"/>
</dbReference>
<accession>A0A381RG30</accession>
<proteinExistence type="predicted"/>
<protein>
    <recommendedName>
        <fullName evidence="5">Phosphoserine phosphatase</fullName>
    </recommendedName>
</protein>
<dbReference type="AlphaFoldDB" id="A0A381RG30"/>
<dbReference type="GO" id="GO:0046872">
    <property type="term" value="F:metal ion binding"/>
    <property type="evidence" value="ECO:0007669"/>
    <property type="project" value="UniProtKB-KW"/>
</dbReference>
<dbReference type="Gene3D" id="3.40.50.1000">
    <property type="entry name" value="HAD superfamily/HAD-like"/>
    <property type="match status" value="1"/>
</dbReference>
<dbReference type="InterPro" id="IPR023214">
    <property type="entry name" value="HAD_sf"/>
</dbReference>
<dbReference type="InterPro" id="IPR036412">
    <property type="entry name" value="HAD-like_sf"/>
</dbReference>
<evidence type="ECO:0000256" key="2">
    <source>
        <dbReference type="ARBA" id="ARBA00022801"/>
    </source>
</evidence>
<evidence type="ECO:0008006" key="5">
    <source>
        <dbReference type="Google" id="ProtNLM"/>
    </source>
</evidence>
<reference evidence="4" key="1">
    <citation type="submission" date="2018-05" db="EMBL/GenBank/DDBJ databases">
        <authorList>
            <person name="Lanie J.A."/>
            <person name="Ng W.-L."/>
            <person name="Kazmierczak K.M."/>
            <person name="Andrzejewski T.M."/>
            <person name="Davidsen T.M."/>
            <person name="Wayne K.J."/>
            <person name="Tettelin H."/>
            <person name="Glass J.I."/>
            <person name="Rusch D."/>
            <person name="Podicherti R."/>
            <person name="Tsui H.-C.T."/>
            <person name="Winkler M.E."/>
        </authorList>
    </citation>
    <scope>NUCLEOTIDE SEQUENCE</scope>
</reference>
<keyword evidence="2" id="KW-0378">Hydrolase</keyword>
<organism evidence="4">
    <name type="scientific">marine metagenome</name>
    <dbReference type="NCBI Taxonomy" id="408172"/>
    <lineage>
        <taxon>unclassified sequences</taxon>
        <taxon>metagenomes</taxon>
        <taxon>ecological metagenomes</taxon>
    </lineage>
</organism>
<dbReference type="EMBL" id="UINC01001790">
    <property type="protein sequence ID" value="SUZ88827.1"/>
    <property type="molecule type" value="Genomic_DNA"/>
</dbReference>